<protein>
    <submittedName>
        <fullName evidence="1">Uncharacterized protein</fullName>
    </submittedName>
</protein>
<dbReference type="EMBL" id="JANSHE010000723">
    <property type="protein sequence ID" value="KAJ3007678.1"/>
    <property type="molecule type" value="Genomic_DNA"/>
</dbReference>
<gene>
    <name evidence="1" type="ORF">NUW54_g3453</name>
</gene>
<proteinExistence type="predicted"/>
<accession>A0ACC1Q1V3</accession>
<organism evidence="1 2">
    <name type="scientific">Trametes sanguinea</name>
    <dbReference type="NCBI Taxonomy" id="158606"/>
    <lineage>
        <taxon>Eukaryota</taxon>
        <taxon>Fungi</taxon>
        <taxon>Dikarya</taxon>
        <taxon>Basidiomycota</taxon>
        <taxon>Agaricomycotina</taxon>
        <taxon>Agaricomycetes</taxon>
        <taxon>Polyporales</taxon>
        <taxon>Polyporaceae</taxon>
        <taxon>Trametes</taxon>
    </lineage>
</organism>
<evidence type="ECO:0000313" key="1">
    <source>
        <dbReference type="EMBL" id="KAJ3007678.1"/>
    </source>
</evidence>
<evidence type="ECO:0000313" key="2">
    <source>
        <dbReference type="Proteomes" id="UP001144978"/>
    </source>
</evidence>
<reference evidence="1" key="1">
    <citation type="submission" date="2022-08" db="EMBL/GenBank/DDBJ databases">
        <title>Genome Sequence of Pycnoporus sanguineus.</title>
        <authorList>
            <person name="Buettner E."/>
        </authorList>
    </citation>
    <scope>NUCLEOTIDE SEQUENCE</scope>
    <source>
        <strain evidence="1">CG-C14</strain>
    </source>
</reference>
<name>A0ACC1Q1V3_9APHY</name>
<keyword evidence="2" id="KW-1185">Reference proteome</keyword>
<dbReference type="Proteomes" id="UP001144978">
    <property type="component" value="Unassembled WGS sequence"/>
</dbReference>
<sequence length="1972" mass="223140">MEVVPTWDGDTSTLARWILRVNSISKKSATVRQQLGAVVPQRLTGDAEVWYYSLPEDVREDCERDWENIREEIGAYYMNRAWVEKTRKQALAIRYRESGSGRELPSQYFIRKRELLELVYDNSESELISEIIAGAPLSWRTVLTPRLYQTTTDLQQAIKLHEDDLLELDHLFPSGRATHPYASRDSRGLQPQGNGFSGYRPRANLAGGAPASAAPPFPKDDSNVSRKGTPESKGRRPCRHCGSGKHWDYECKYARQGVRRARANFVEYSPEELAEQEEYDAYYFDELSDSDLEESTPVTVCQSAVAMNDASTNDPREDYQENDVPTVRTFTVSTHQPSPTALQTLSQRLARVFTGEGARKRRREDSPELEEGEIREGTPEHPAELLELKRSMARPPGCSFLGARATTIEARLQSQEGEQVPVILDSGSDITLISQRTLSAMTNAPRLRAGQKVRLVQVTGTATISGYVPLDLFFDTPDGPVKMFVEAYVVKGMSTPFILGNDFAEQYSISLLRRGGETTVQFGASGRELKVPAFSDPSGPKDDNGHAFLVTQRSVASAPDAAEARRTRRRHIKQRHLRQPRSERVQALETVTIPPGASQLLPIKVRFPEHSDCVYVERLLLFRRHGDHFYGAPDTLVCKQRPMLHVSNFSDEPVRIEKGDVVGYARNPELWLDEAGIYSHEEQERILAHASLIRMLARDRSLKQTCTAHAETPDLLRSSNSETVEEDPLAEEPVEGGPKTSEVAPDITTSESLSAAVDISKELTSEQQELILEIVKRNQSAFALDGRLGTVDAKCTIPLRPGAKEISLPPFPSSPAKREVMDKQMDTWIQLGVIEPSMSPWGAPGFIVYRNGKPRMVIDYRKLNELTIPDEFPLPKQEDIMHALSGAQWLSTMDALAGFTQIIIEEKDRPKTAFRTHRGLWQFRRMPFGLRNGPSIFQRVMQNILAPYLFVFALVYIDDIVVYSRTFEEHLEHLDRVLNAIKQAGITLSPSKCHLGYHSLMLLGQKVSRLGLSTHKDKVDAIVELAPPKNVHELQVFLGMMVYFSAYIPFYAWLAAPLFRLLKSSEGWDWTELHQEAFDLCKQALVQAPVRAHAMPGKPYRIYSDACDYGLAAILQQVQPIKIRDLRGTKTYARLERAYRANEPIPRLVAQIVKDQDDVPEPGSWAADFEETEVHIERVIAYWSRILKSAERNYSPTEREALALREGLIKFQAYIEGESVVAVTDHAALTWSKTFQNVNRRLLTWGTTFAAYPGLRIVHRAGRVHSNVDPISRLRRRIPFQEGPSTVPSTSLTIGEQTNDPLKNTFEELGPHFEEKVLEVASQHTRTLQVEENDDIQAIGAHAFLVGQEPPFSTEDSVTYHAAGTGTLLVGIAETEVRKWRHEYLKDPHYRQVLESFRVQNDPTAPTFPQYFISDEGLIYFEDWNGASRLCVPDSLRLDLIKEVHDVITEGAHAGYHRTYNRIASCYYWPRMSRDVKRYTLTCDICQKSKPRRHAPIGLLQPIPIPSRPFEVVSMDFIPELPLSGGFDNVLIIIDKLTKYGLFIPTTTTISAEETAKLFFHHVVAHYGLPRQVITDRDVRWSAGFWEQLCKNMDIRRALTTSHHPQADGQTEILNQSLEIALRAYVSPKRDDWSEHLDALMLSYNTTPHSATNYAPAYLLRGYLPITGSTLLSPGTAIPRPTPRHLTKGGESPGGTDSTPLGEVSLHQGADEMAEHFIADRHRAQQALKLGQAHQQRAYNKGRLRVEFQEGDQVVINPHSLELLRQESGRGRKLLMKYDGPFEIMQKVSPVAYRLRLPASYGIHPVINIAHLEAYHPSPPELGERPRRRLHRADFAELPEVEVEKIVAQRWKPGKKGQRIIQYRTRFVDMGPEEDEWLTRRELRNAPDVLAEWHNQGRLKTRDDNQEQQYPPKLSATSNEQRKLTARSSNGTDLLNQTRAVAESPQPRRVGLRYSRRVAQREGRRMSDGAAT</sequence>
<comment type="caution">
    <text evidence="1">The sequence shown here is derived from an EMBL/GenBank/DDBJ whole genome shotgun (WGS) entry which is preliminary data.</text>
</comment>